<evidence type="ECO:0000313" key="2">
    <source>
        <dbReference type="Proteomes" id="UP000276215"/>
    </source>
</evidence>
<name>A0A3N4IYM4_9PEZI</name>
<accession>A0A3N4IYM4</accession>
<dbReference type="EMBL" id="ML120508">
    <property type="protein sequence ID" value="RPA90976.1"/>
    <property type="molecule type" value="Genomic_DNA"/>
</dbReference>
<gene>
    <name evidence="1" type="ORF">L873DRAFT_1715801</name>
</gene>
<evidence type="ECO:0000313" key="1">
    <source>
        <dbReference type="EMBL" id="RPA90976.1"/>
    </source>
</evidence>
<dbReference type="AlphaFoldDB" id="A0A3N4IYM4"/>
<dbReference type="Proteomes" id="UP000276215">
    <property type="component" value="Unassembled WGS sequence"/>
</dbReference>
<protein>
    <submittedName>
        <fullName evidence="1">Uncharacterized protein</fullName>
    </submittedName>
</protein>
<proteinExistence type="predicted"/>
<dbReference type="OrthoDB" id="74927at2759"/>
<sequence length="94" mass="10762">IMIFGHECRQLSTIFNDVCIYLYHLFTKKLYWDSDLLSSQCLEQYCIATTGKGEPTGHIWCFIDALFYSGHEKQYTIQFQAITIPDGLIASLSG</sequence>
<keyword evidence="2" id="KW-1185">Reference proteome</keyword>
<feature type="non-terminal residue" evidence="1">
    <location>
        <position position="1"/>
    </location>
</feature>
<reference evidence="1 2" key="1">
    <citation type="journal article" date="2018" name="Nat. Ecol. Evol.">
        <title>Pezizomycetes genomes reveal the molecular basis of ectomycorrhizal truffle lifestyle.</title>
        <authorList>
            <person name="Murat C."/>
            <person name="Payen T."/>
            <person name="Noel B."/>
            <person name="Kuo A."/>
            <person name="Morin E."/>
            <person name="Chen J."/>
            <person name="Kohler A."/>
            <person name="Krizsan K."/>
            <person name="Balestrini R."/>
            <person name="Da Silva C."/>
            <person name="Montanini B."/>
            <person name="Hainaut M."/>
            <person name="Levati E."/>
            <person name="Barry K.W."/>
            <person name="Belfiori B."/>
            <person name="Cichocki N."/>
            <person name="Clum A."/>
            <person name="Dockter R.B."/>
            <person name="Fauchery L."/>
            <person name="Guy J."/>
            <person name="Iotti M."/>
            <person name="Le Tacon F."/>
            <person name="Lindquist E.A."/>
            <person name="Lipzen A."/>
            <person name="Malagnac F."/>
            <person name="Mello A."/>
            <person name="Molinier V."/>
            <person name="Miyauchi S."/>
            <person name="Poulain J."/>
            <person name="Riccioni C."/>
            <person name="Rubini A."/>
            <person name="Sitrit Y."/>
            <person name="Splivallo R."/>
            <person name="Traeger S."/>
            <person name="Wang M."/>
            <person name="Zifcakova L."/>
            <person name="Wipf D."/>
            <person name="Zambonelli A."/>
            <person name="Paolocci F."/>
            <person name="Nowrousian M."/>
            <person name="Ottonello S."/>
            <person name="Baldrian P."/>
            <person name="Spatafora J.W."/>
            <person name="Henrissat B."/>
            <person name="Nagy L.G."/>
            <person name="Aury J.M."/>
            <person name="Wincker P."/>
            <person name="Grigoriev I.V."/>
            <person name="Bonfante P."/>
            <person name="Martin F.M."/>
        </authorList>
    </citation>
    <scope>NUCLEOTIDE SEQUENCE [LARGE SCALE GENOMIC DNA]</scope>
    <source>
        <strain evidence="1 2">120613-1</strain>
    </source>
</reference>
<organism evidence="1 2">
    <name type="scientific">Choiromyces venosus 120613-1</name>
    <dbReference type="NCBI Taxonomy" id="1336337"/>
    <lineage>
        <taxon>Eukaryota</taxon>
        <taxon>Fungi</taxon>
        <taxon>Dikarya</taxon>
        <taxon>Ascomycota</taxon>
        <taxon>Pezizomycotina</taxon>
        <taxon>Pezizomycetes</taxon>
        <taxon>Pezizales</taxon>
        <taxon>Tuberaceae</taxon>
        <taxon>Choiromyces</taxon>
    </lineage>
</organism>